<feature type="transmembrane region" description="Helical" evidence="6">
    <location>
        <begin position="123"/>
        <end position="144"/>
    </location>
</feature>
<accession>A0A917W286</accession>
<dbReference type="Proteomes" id="UP000654670">
    <property type="component" value="Unassembled WGS sequence"/>
</dbReference>
<proteinExistence type="inferred from homology"/>
<evidence type="ECO:0000256" key="5">
    <source>
        <dbReference type="ARBA" id="ARBA00023136"/>
    </source>
</evidence>
<dbReference type="GO" id="GO:0005886">
    <property type="term" value="C:plasma membrane"/>
    <property type="evidence" value="ECO:0007669"/>
    <property type="project" value="TreeGrafter"/>
</dbReference>
<sequence>MNTLKNDIFTGTITEKSDRLYNEDLAPAKERHWNAYSLLSMWMSDVHSIGTYTFAAGLFFLGLTGWQVLIAEVIGAFAVLYLANLTGAAGTKLGVPYPVLSRISFGVFGGNVPALIRGFIAVFWYGIQTYLSSVAVVAILLLIFPGMKGMMGQTFLGLSLPGWIGFLFLWLLQFFVFRYGMEFIRKFDNFCGPAVYAMMLIMIVWIAVKAGGKINIGISPVHVSTGQAVVQFFSAISLVVAYFSTIILNVSDFTRFSPSTKTTKRGNFWGLPVNFTAFSLASVVITAGTITVFGKAITDPVMLIQKVNNPFFLIVGAIVFIIATMGVNIVANLVSPAYDFANAAPKHIDFRRGAMITSILAVLVMPWKIYSSPVAVNYFLGGLGAFLGPIFAIIAVDFYLIKHGKIDVQALYREGKEHAYWYQKGYHVKAFAAFIVGIIVTVPLALVPAFSAVSAFSWPIGVVVTGIVYGVLMRIEQASLNSEPEASSIQ</sequence>
<feature type="transmembrane region" description="Helical" evidence="6">
    <location>
        <begin position="95"/>
        <end position="116"/>
    </location>
</feature>
<protein>
    <submittedName>
        <fullName evidence="7">Nucleobase:cation symporter-1, NCS1 family protein</fullName>
    </submittedName>
</protein>
<dbReference type="PANTHER" id="PTHR30618:SF6">
    <property type="entry name" value="NCS1 FAMILY NUCLEOBASE:CATION SYMPORTER-1"/>
    <property type="match status" value="1"/>
</dbReference>
<comment type="similarity">
    <text evidence="2">Belongs to the purine-cytosine permease (2.A.39) family.</text>
</comment>
<feature type="transmembrane region" description="Helical" evidence="6">
    <location>
        <begin position="456"/>
        <end position="472"/>
    </location>
</feature>
<feature type="transmembrane region" description="Helical" evidence="6">
    <location>
        <begin position="376"/>
        <end position="401"/>
    </location>
</feature>
<evidence type="ECO:0000256" key="3">
    <source>
        <dbReference type="ARBA" id="ARBA00022692"/>
    </source>
</evidence>
<dbReference type="RefSeq" id="WP_188803737.1">
    <property type="nucleotide sequence ID" value="NZ_BMOK01000011.1"/>
</dbReference>
<keyword evidence="5 6" id="KW-0472">Membrane</keyword>
<dbReference type="PANTHER" id="PTHR30618">
    <property type="entry name" value="NCS1 FAMILY PURINE/PYRIMIDINE TRANSPORTER"/>
    <property type="match status" value="1"/>
</dbReference>
<evidence type="ECO:0000313" key="7">
    <source>
        <dbReference type="EMBL" id="GGL59527.1"/>
    </source>
</evidence>
<feature type="transmembrane region" description="Helical" evidence="6">
    <location>
        <begin position="189"/>
        <end position="208"/>
    </location>
</feature>
<feature type="transmembrane region" description="Helical" evidence="6">
    <location>
        <begin position="228"/>
        <end position="250"/>
    </location>
</feature>
<dbReference type="Pfam" id="PF02133">
    <property type="entry name" value="Transp_cyt_pur"/>
    <property type="match status" value="1"/>
</dbReference>
<feature type="transmembrane region" description="Helical" evidence="6">
    <location>
        <begin position="156"/>
        <end position="177"/>
    </location>
</feature>
<keyword evidence="8" id="KW-1185">Reference proteome</keyword>
<dbReference type="GO" id="GO:0015205">
    <property type="term" value="F:nucleobase transmembrane transporter activity"/>
    <property type="evidence" value="ECO:0007669"/>
    <property type="project" value="TreeGrafter"/>
</dbReference>
<comment type="caution">
    <text evidence="7">The sequence shown here is derived from an EMBL/GenBank/DDBJ whole genome shotgun (WGS) entry which is preliminary data.</text>
</comment>
<dbReference type="CDD" id="cd11555">
    <property type="entry name" value="SLC-NCS1sbd_u1"/>
    <property type="match status" value="1"/>
</dbReference>
<feature type="transmembrane region" description="Helical" evidence="6">
    <location>
        <begin position="58"/>
        <end position="83"/>
    </location>
</feature>
<feature type="transmembrane region" description="Helical" evidence="6">
    <location>
        <begin position="354"/>
        <end position="370"/>
    </location>
</feature>
<dbReference type="EMBL" id="BMOK01000011">
    <property type="protein sequence ID" value="GGL59527.1"/>
    <property type="molecule type" value="Genomic_DNA"/>
</dbReference>
<evidence type="ECO:0000256" key="6">
    <source>
        <dbReference type="SAM" id="Phobius"/>
    </source>
</evidence>
<evidence type="ECO:0000313" key="8">
    <source>
        <dbReference type="Proteomes" id="UP000654670"/>
    </source>
</evidence>
<evidence type="ECO:0000256" key="2">
    <source>
        <dbReference type="ARBA" id="ARBA00008974"/>
    </source>
</evidence>
<dbReference type="InterPro" id="IPR001248">
    <property type="entry name" value="Pur-cyt_permease"/>
</dbReference>
<feature type="transmembrane region" description="Helical" evidence="6">
    <location>
        <begin position="430"/>
        <end position="450"/>
    </location>
</feature>
<dbReference type="AlphaFoldDB" id="A0A917W286"/>
<keyword evidence="3 6" id="KW-0812">Transmembrane</keyword>
<evidence type="ECO:0000256" key="4">
    <source>
        <dbReference type="ARBA" id="ARBA00022989"/>
    </source>
</evidence>
<feature type="transmembrane region" description="Helical" evidence="6">
    <location>
        <begin position="311"/>
        <end position="334"/>
    </location>
</feature>
<name>A0A917W286_9BACL</name>
<keyword evidence="4 6" id="KW-1133">Transmembrane helix</keyword>
<gene>
    <name evidence="7" type="ORF">GCM10007968_24350</name>
</gene>
<feature type="transmembrane region" description="Helical" evidence="6">
    <location>
        <begin position="271"/>
        <end position="291"/>
    </location>
</feature>
<dbReference type="Gene3D" id="1.10.4160.10">
    <property type="entry name" value="Hydantoin permease"/>
    <property type="match status" value="1"/>
</dbReference>
<reference evidence="7" key="2">
    <citation type="submission" date="2020-09" db="EMBL/GenBank/DDBJ databases">
        <authorList>
            <person name="Sun Q."/>
            <person name="Ohkuma M."/>
        </authorList>
    </citation>
    <scope>NUCLEOTIDE SEQUENCE</scope>
    <source>
        <strain evidence="7">JCM 15325</strain>
    </source>
</reference>
<reference evidence="7" key="1">
    <citation type="journal article" date="2014" name="Int. J. Syst. Evol. Microbiol.">
        <title>Complete genome sequence of Corynebacterium casei LMG S-19264T (=DSM 44701T), isolated from a smear-ripened cheese.</title>
        <authorList>
            <consortium name="US DOE Joint Genome Institute (JGI-PGF)"/>
            <person name="Walter F."/>
            <person name="Albersmeier A."/>
            <person name="Kalinowski J."/>
            <person name="Ruckert C."/>
        </authorList>
    </citation>
    <scope>NUCLEOTIDE SEQUENCE</scope>
    <source>
        <strain evidence="7">JCM 15325</strain>
    </source>
</reference>
<comment type="subcellular location">
    <subcellularLocation>
        <location evidence="1">Membrane</location>
        <topology evidence="1">Multi-pass membrane protein</topology>
    </subcellularLocation>
</comment>
<organism evidence="7 8">
    <name type="scientific">Sporolactobacillus putidus</name>
    <dbReference type="NCBI Taxonomy" id="492735"/>
    <lineage>
        <taxon>Bacteria</taxon>
        <taxon>Bacillati</taxon>
        <taxon>Bacillota</taxon>
        <taxon>Bacilli</taxon>
        <taxon>Bacillales</taxon>
        <taxon>Sporolactobacillaceae</taxon>
        <taxon>Sporolactobacillus</taxon>
    </lineage>
</organism>
<evidence type="ECO:0000256" key="1">
    <source>
        <dbReference type="ARBA" id="ARBA00004141"/>
    </source>
</evidence>
<dbReference type="InterPro" id="IPR045225">
    <property type="entry name" value="Uracil/uridine/allantoin_perm"/>
</dbReference>